<keyword evidence="4 8" id="KW-0812">Transmembrane</keyword>
<reference evidence="10 11" key="1">
    <citation type="journal article" date="2019" name="Nat. Ecol. Evol.">
        <title>Megaphylogeny resolves global patterns of mushroom evolution.</title>
        <authorList>
            <person name="Varga T."/>
            <person name="Krizsan K."/>
            <person name="Foldi C."/>
            <person name="Dima B."/>
            <person name="Sanchez-Garcia M."/>
            <person name="Sanchez-Ramirez S."/>
            <person name="Szollosi G.J."/>
            <person name="Szarkandi J.G."/>
            <person name="Papp V."/>
            <person name="Albert L."/>
            <person name="Andreopoulos W."/>
            <person name="Angelini C."/>
            <person name="Antonin V."/>
            <person name="Barry K.W."/>
            <person name="Bougher N.L."/>
            <person name="Buchanan P."/>
            <person name="Buyck B."/>
            <person name="Bense V."/>
            <person name="Catcheside P."/>
            <person name="Chovatia M."/>
            <person name="Cooper J."/>
            <person name="Damon W."/>
            <person name="Desjardin D."/>
            <person name="Finy P."/>
            <person name="Geml J."/>
            <person name="Haridas S."/>
            <person name="Hughes K."/>
            <person name="Justo A."/>
            <person name="Karasinski D."/>
            <person name="Kautmanova I."/>
            <person name="Kiss B."/>
            <person name="Kocsube S."/>
            <person name="Kotiranta H."/>
            <person name="LaButti K.M."/>
            <person name="Lechner B.E."/>
            <person name="Liimatainen K."/>
            <person name="Lipzen A."/>
            <person name="Lukacs Z."/>
            <person name="Mihaltcheva S."/>
            <person name="Morgado L.N."/>
            <person name="Niskanen T."/>
            <person name="Noordeloos M.E."/>
            <person name="Ohm R.A."/>
            <person name="Ortiz-Santana B."/>
            <person name="Ovrebo C."/>
            <person name="Racz N."/>
            <person name="Riley R."/>
            <person name="Savchenko A."/>
            <person name="Shiryaev A."/>
            <person name="Soop K."/>
            <person name="Spirin V."/>
            <person name="Szebenyi C."/>
            <person name="Tomsovsky M."/>
            <person name="Tulloss R.E."/>
            <person name="Uehling J."/>
            <person name="Grigoriev I.V."/>
            <person name="Vagvolgyi C."/>
            <person name="Papp T."/>
            <person name="Martin F.M."/>
            <person name="Miettinen O."/>
            <person name="Hibbett D.S."/>
            <person name="Nagy L.G."/>
        </authorList>
    </citation>
    <scope>NUCLEOTIDE SEQUENCE [LARGE SCALE GENOMIC DNA]</scope>
    <source>
        <strain evidence="10 11">CBS 962.96</strain>
    </source>
</reference>
<evidence type="ECO:0000256" key="2">
    <source>
        <dbReference type="ARBA" id="ARBA00010799"/>
    </source>
</evidence>
<name>A0A4S8LYA5_DENBC</name>
<keyword evidence="6 8" id="KW-1133">Transmembrane helix</keyword>
<evidence type="ECO:0000313" key="10">
    <source>
        <dbReference type="EMBL" id="THU94188.1"/>
    </source>
</evidence>
<evidence type="ECO:0000256" key="8">
    <source>
        <dbReference type="HAMAP-Rule" id="MF_03113"/>
    </source>
</evidence>
<gene>
    <name evidence="8" type="primary">GET1</name>
    <name evidence="10" type="ORF">K435DRAFT_756808</name>
</gene>
<dbReference type="InterPro" id="IPR029012">
    <property type="entry name" value="Helix_hairpin_bin_sf"/>
</dbReference>
<evidence type="ECO:0000256" key="4">
    <source>
        <dbReference type="ARBA" id="ARBA00022692"/>
    </source>
</evidence>
<evidence type="ECO:0000313" key="11">
    <source>
        <dbReference type="Proteomes" id="UP000297245"/>
    </source>
</evidence>
<dbReference type="Pfam" id="PF04420">
    <property type="entry name" value="CHD5"/>
    <property type="match status" value="1"/>
</dbReference>
<proteinExistence type="inferred from homology"/>
<dbReference type="GO" id="GO:0043495">
    <property type="term" value="F:protein-membrane adaptor activity"/>
    <property type="evidence" value="ECO:0007669"/>
    <property type="project" value="TreeGrafter"/>
</dbReference>
<evidence type="ECO:0000256" key="5">
    <source>
        <dbReference type="ARBA" id="ARBA00022824"/>
    </source>
</evidence>
<dbReference type="InterPro" id="IPR028945">
    <property type="entry name" value="Get1"/>
</dbReference>
<accession>A0A4S8LYA5</accession>
<keyword evidence="11" id="KW-1185">Reference proteome</keyword>
<feature type="topological domain" description="Cytoplasmic" evidence="8">
    <location>
        <begin position="169"/>
        <end position="203"/>
    </location>
</feature>
<sequence length="203" mass="22704">MSVIVTVFALVFLGEFISWIGQSVLLEGAYALYLRLFHPTLASRQRTLKSEILSTKAELLKTSAQDQFAKWAKLRRSVDKGLADLEKLNNTMASLRTSFSVKFNTAIWLGTTGLQFFVGWWYRKAPMFYLPPGWFGPLAWILAFPFAPKGSVSVGMWQMVCRRSIKVGERIVKEFASSALAPKEPVANPAVDASTSEKSKKES</sequence>
<comment type="subcellular location">
    <subcellularLocation>
        <location evidence="1">Endoplasmic reticulum membrane</location>
        <topology evidence="1">Multi-pass membrane protein</topology>
    </subcellularLocation>
</comment>
<dbReference type="GO" id="GO:0043529">
    <property type="term" value="C:GET complex"/>
    <property type="evidence" value="ECO:0007669"/>
    <property type="project" value="InterPro"/>
</dbReference>
<feature type="topological domain" description="Lumenal" evidence="8">
    <location>
        <begin position="1"/>
        <end position="3"/>
    </location>
</feature>
<dbReference type="Gene3D" id="1.10.287.660">
    <property type="entry name" value="Helix hairpin bin"/>
    <property type="match status" value="1"/>
</dbReference>
<keyword evidence="5 8" id="KW-0256">Endoplasmic reticulum</keyword>
<protein>
    <submittedName>
        <fullName evidence="10">Uncharacterized protein</fullName>
    </submittedName>
</protein>
<dbReference type="GO" id="GO:0071816">
    <property type="term" value="P:tail-anchored membrane protein insertion into ER membrane"/>
    <property type="evidence" value="ECO:0007669"/>
    <property type="project" value="InterPro"/>
</dbReference>
<feature type="transmembrane region" description="Helical" evidence="9">
    <location>
        <begin position="103"/>
        <end position="122"/>
    </location>
</feature>
<dbReference type="EMBL" id="ML179230">
    <property type="protein sequence ID" value="THU94188.1"/>
    <property type="molecule type" value="Genomic_DNA"/>
</dbReference>
<organism evidence="10 11">
    <name type="scientific">Dendrothele bispora (strain CBS 962.96)</name>
    <dbReference type="NCBI Taxonomy" id="1314807"/>
    <lineage>
        <taxon>Eukaryota</taxon>
        <taxon>Fungi</taxon>
        <taxon>Dikarya</taxon>
        <taxon>Basidiomycota</taxon>
        <taxon>Agaricomycotina</taxon>
        <taxon>Agaricomycetes</taxon>
        <taxon>Agaricomycetidae</taxon>
        <taxon>Agaricales</taxon>
        <taxon>Agaricales incertae sedis</taxon>
        <taxon>Dendrothele</taxon>
    </lineage>
</organism>
<dbReference type="PANTHER" id="PTHR42650">
    <property type="entry name" value="TAIL-ANCHORED PROTEIN INSERTION RECEPTOR WRB"/>
    <property type="match status" value="1"/>
</dbReference>
<evidence type="ECO:0000256" key="7">
    <source>
        <dbReference type="ARBA" id="ARBA00023136"/>
    </source>
</evidence>
<evidence type="ECO:0000256" key="1">
    <source>
        <dbReference type="ARBA" id="ARBA00004477"/>
    </source>
</evidence>
<evidence type="ECO:0000256" key="9">
    <source>
        <dbReference type="SAM" id="Phobius"/>
    </source>
</evidence>
<dbReference type="GO" id="GO:0005789">
    <property type="term" value="C:endoplasmic reticulum membrane"/>
    <property type="evidence" value="ECO:0007669"/>
    <property type="project" value="UniProtKB-SubCell"/>
</dbReference>
<dbReference type="PANTHER" id="PTHR42650:SF1">
    <property type="entry name" value="GUIDED ENTRY OF TAIL-ANCHORED PROTEINS FACTOR 1"/>
    <property type="match status" value="1"/>
</dbReference>
<dbReference type="AlphaFoldDB" id="A0A4S8LYA5"/>
<dbReference type="Proteomes" id="UP000297245">
    <property type="component" value="Unassembled WGS sequence"/>
</dbReference>
<keyword evidence="3 8" id="KW-0813">Transport</keyword>
<evidence type="ECO:0000256" key="6">
    <source>
        <dbReference type="ARBA" id="ARBA00022989"/>
    </source>
</evidence>
<keyword evidence="7 8" id="KW-0472">Membrane</keyword>
<dbReference type="OrthoDB" id="69461at2759"/>
<feature type="transmembrane region" description="Helical" evidence="9">
    <location>
        <begin position="134"/>
        <end position="157"/>
    </location>
</feature>
<evidence type="ECO:0000256" key="3">
    <source>
        <dbReference type="ARBA" id="ARBA00022448"/>
    </source>
</evidence>
<comment type="caution">
    <text evidence="8">Lacks conserved residue(s) required for the propagation of feature annotation.</text>
</comment>
<comment type="similarity">
    <text evidence="2 8">Belongs to the WRB/GET1 family.</text>
</comment>
<dbReference type="HAMAP" id="MF_03113">
    <property type="entry name" value="Get1"/>
    <property type="match status" value="1"/>
</dbReference>
<dbReference type="InterPro" id="IPR027538">
    <property type="entry name" value="Get1_fungi"/>
</dbReference>